<dbReference type="InterPro" id="IPR024936">
    <property type="entry name" value="Cyclophilin-type_PPIase"/>
</dbReference>
<accession>A0A1G9L058</accession>
<dbReference type="InterPro" id="IPR044666">
    <property type="entry name" value="Cyclophilin_A-like"/>
</dbReference>
<dbReference type="FunFam" id="2.40.100.10:FF:000028">
    <property type="entry name" value="Peptidyl-prolyl cis-trans isomerase"/>
    <property type="match status" value="1"/>
</dbReference>
<name>A0A1G9L058_9ACTN</name>
<feature type="domain" description="PPIase cyclophilin-type" evidence="9">
    <location>
        <begin position="1"/>
        <end position="168"/>
    </location>
</feature>
<dbReference type="PANTHER" id="PTHR45625:SF4">
    <property type="entry name" value="PEPTIDYLPROLYL ISOMERASE DOMAIN AND WD REPEAT-CONTAINING PROTEIN 1"/>
    <property type="match status" value="1"/>
</dbReference>
<dbReference type="GO" id="GO:0003755">
    <property type="term" value="F:peptidyl-prolyl cis-trans isomerase activity"/>
    <property type="evidence" value="ECO:0007669"/>
    <property type="project" value="UniProtKB-UniRule"/>
</dbReference>
<evidence type="ECO:0000256" key="1">
    <source>
        <dbReference type="ARBA" id="ARBA00000971"/>
    </source>
</evidence>
<dbReference type="Gene3D" id="2.40.100.10">
    <property type="entry name" value="Cyclophilin-like"/>
    <property type="match status" value="1"/>
</dbReference>
<keyword evidence="6 8" id="KW-0697">Rotamase</keyword>
<comment type="similarity">
    <text evidence="4 8">Belongs to the cyclophilin-type PPIase family.</text>
</comment>
<dbReference type="GO" id="GO:0006457">
    <property type="term" value="P:protein folding"/>
    <property type="evidence" value="ECO:0007669"/>
    <property type="project" value="InterPro"/>
</dbReference>
<dbReference type="OrthoDB" id="9807797at2"/>
<dbReference type="PIRSF" id="PIRSF001467">
    <property type="entry name" value="Peptidylpro_ismrse"/>
    <property type="match status" value="1"/>
</dbReference>
<dbReference type="AlphaFoldDB" id="A0A1G9L058"/>
<gene>
    <name evidence="10" type="ORF">SAMN04488242_1914</name>
</gene>
<evidence type="ECO:0000256" key="4">
    <source>
        <dbReference type="ARBA" id="ARBA00007365"/>
    </source>
</evidence>
<organism evidence="10 11">
    <name type="scientific">Tessaracoccus oleiagri</name>
    <dbReference type="NCBI Taxonomy" id="686624"/>
    <lineage>
        <taxon>Bacteria</taxon>
        <taxon>Bacillati</taxon>
        <taxon>Actinomycetota</taxon>
        <taxon>Actinomycetes</taxon>
        <taxon>Propionibacteriales</taxon>
        <taxon>Propionibacteriaceae</taxon>
        <taxon>Tessaracoccus</taxon>
    </lineage>
</organism>
<dbReference type="PROSITE" id="PS50072">
    <property type="entry name" value="CSA_PPIASE_2"/>
    <property type="match status" value="1"/>
</dbReference>
<reference evidence="10 11" key="1">
    <citation type="submission" date="2016-10" db="EMBL/GenBank/DDBJ databases">
        <authorList>
            <person name="de Groot N.N."/>
        </authorList>
    </citation>
    <scope>NUCLEOTIDE SEQUENCE [LARGE SCALE GENOMIC DNA]</scope>
    <source>
        <strain evidence="10 11">CGMCC 1.9159</strain>
    </source>
</reference>
<keyword evidence="7 8" id="KW-0413">Isomerase</keyword>
<dbReference type="PANTHER" id="PTHR45625">
    <property type="entry name" value="PEPTIDYL-PROLYL CIS-TRANS ISOMERASE-RELATED"/>
    <property type="match status" value="1"/>
</dbReference>
<dbReference type="InterPro" id="IPR029000">
    <property type="entry name" value="Cyclophilin-like_dom_sf"/>
</dbReference>
<evidence type="ECO:0000313" key="11">
    <source>
        <dbReference type="Proteomes" id="UP000199475"/>
    </source>
</evidence>
<evidence type="ECO:0000313" key="10">
    <source>
        <dbReference type="EMBL" id="SDL55206.1"/>
    </source>
</evidence>
<dbReference type="EMBL" id="FNGP01000003">
    <property type="protein sequence ID" value="SDL55206.1"/>
    <property type="molecule type" value="Genomic_DNA"/>
</dbReference>
<dbReference type="PRINTS" id="PR00153">
    <property type="entry name" value="CSAPPISMRASE"/>
</dbReference>
<proteinExistence type="inferred from homology"/>
<evidence type="ECO:0000256" key="7">
    <source>
        <dbReference type="ARBA" id="ARBA00023235"/>
    </source>
</evidence>
<dbReference type="Pfam" id="PF00160">
    <property type="entry name" value="Pro_isomerase"/>
    <property type="match status" value="1"/>
</dbReference>
<comment type="catalytic activity">
    <reaction evidence="1 8">
        <text>[protein]-peptidylproline (omega=180) = [protein]-peptidylproline (omega=0)</text>
        <dbReference type="Rhea" id="RHEA:16237"/>
        <dbReference type="Rhea" id="RHEA-COMP:10747"/>
        <dbReference type="Rhea" id="RHEA-COMP:10748"/>
        <dbReference type="ChEBI" id="CHEBI:83833"/>
        <dbReference type="ChEBI" id="CHEBI:83834"/>
        <dbReference type="EC" id="5.2.1.8"/>
    </reaction>
</comment>
<evidence type="ECO:0000259" key="9">
    <source>
        <dbReference type="PROSITE" id="PS50072"/>
    </source>
</evidence>
<sequence>MSTATLHTNRGDIAIELFDDHAPNTVANFTGLASGQKEYQDAQTGERRTGNFYDGLTFHRVIDGFMIQGGCPRGDGRGGPGYQFADEFHPELQFDRPYLLAMANAGPGTNGSQFFITVAPTPHLNRRHTIFGEVTDEASRKVVDEIASTKTGPMDRPVEPVVIESVTIS</sequence>
<dbReference type="SUPFAM" id="SSF50891">
    <property type="entry name" value="Cyclophilin-like"/>
    <property type="match status" value="1"/>
</dbReference>
<dbReference type="PROSITE" id="PS00170">
    <property type="entry name" value="CSA_PPIASE_1"/>
    <property type="match status" value="1"/>
</dbReference>
<evidence type="ECO:0000256" key="2">
    <source>
        <dbReference type="ARBA" id="ARBA00002388"/>
    </source>
</evidence>
<dbReference type="STRING" id="686624.SAMN04488242_1914"/>
<dbReference type="Proteomes" id="UP000199475">
    <property type="component" value="Unassembled WGS sequence"/>
</dbReference>
<keyword evidence="11" id="KW-1185">Reference proteome</keyword>
<evidence type="ECO:0000256" key="6">
    <source>
        <dbReference type="ARBA" id="ARBA00023110"/>
    </source>
</evidence>
<evidence type="ECO:0000256" key="8">
    <source>
        <dbReference type="RuleBase" id="RU363019"/>
    </source>
</evidence>
<dbReference type="InterPro" id="IPR002130">
    <property type="entry name" value="Cyclophilin-type_PPIase_dom"/>
</dbReference>
<comment type="subcellular location">
    <subcellularLocation>
        <location evidence="3">Cytoplasm</location>
    </subcellularLocation>
</comment>
<keyword evidence="5" id="KW-0963">Cytoplasm</keyword>
<protein>
    <recommendedName>
        <fullName evidence="8">Peptidyl-prolyl cis-trans isomerase</fullName>
        <shortName evidence="8">PPIase</shortName>
        <ecNumber evidence="8">5.2.1.8</ecNumber>
    </recommendedName>
</protein>
<dbReference type="InterPro" id="IPR020892">
    <property type="entry name" value="Cyclophilin-type_PPIase_CS"/>
</dbReference>
<dbReference type="CDD" id="cd00317">
    <property type="entry name" value="cyclophilin"/>
    <property type="match status" value="1"/>
</dbReference>
<evidence type="ECO:0000256" key="3">
    <source>
        <dbReference type="ARBA" id="ARBA00004496"/>
    </source>
</evidence>
<evidence type="ECO:0000256" key="5">
    <source>
        <dbReference type="ARBA" id="ARBA00022490"/>
    </source>
</evidence>
<comment type="function">
    <text evidence="2 8">PPIases accelerate the folding of proteins. It catalyzes the cis-trans isomerization of proline imidic peptide bonds in oligopeptides.</text>
</comment>
<dbReference type="GO" id="GO:0005737">
    <property type="term" value="C:cytoplasm"/>
    <property type="evidence" value="ECO:0007669"/>
    <property type="project" value="UniProtKB-SubCell"/>
</dbReference>
<dbReference type="EC" id="5.2.1.8" evidence="8"/>
<dbReference type="RefSeq" id="WP_093251412.1">
    <property type="nucleotide sequence ID" value="NZ_FNGP01000003.1"/>
</dbReference>